<name>A0A2L2XP13_9FIRM</name>
<proteinExistence type="predicted"/>
<gene>
    <name evidence="1" type="ORF">DCCM_4840</name>
</gene>
<dbReference type="Proteomes" id="UP000239549">
    <property type="component" value="Unassembled WGS sequence"/>
</dbReference>
<evidence type="ECO:0000313" key="2">
    <source>
        <dbReference type="Proteomes" id="UP000239549"/>
    </source>
</evidence>
<keyword evidence="2" id="KW-1185">Reference proteome</keyword>
<comment type="caution">
    <text evidence="1">The sequence shown here is derived from an EMBL/GenBank/DDBJ whole genome shotgun (WGS) entry which is preliminary data.</text>
</comment>
<sequence>MLKLPLMIKFFKCAPVYRDGVYVRFWARYLQVAWKEI</sequence>
<dbReference type="AlphaFoldDB" id="A0A2L2XP13"/>
<dbReference type="EMBL" id="BFAV01000179">
    <property type="protein sequence ID" value="GBF35711.1"/>
    <property type="molecule type" value="Genomic_DNA"/>
</dbReference>
<evidence type="ECO:0000313" key="1">
    <source>
        <dbReference type="EMBL" id="GBF35711.1"/>
    </source>
</evidence>
<protein>
    <submittedName>
        <fullName evidence="1">Uncharacterized protein</fullName>
    </submittedName>
</protein>
<organism evidence="1 2">
    <name type="scientific">Desulfocucumis palustris</name>
    <dbReference type="NCBI Taxonomy" id="1898651"/>
    <lineage>
        <taxon>Bacteria</taxon>
        <taxon>Bacillati</taxon>
        <taxon>Bacillota</taxon>
        <taxon>Clostridia</taxon>
        <taxon>Eubacteriales</taxon>
        <taxon>Desulfocucumaceae</taxon>
        <taxon>Desulfocucumis</taxon>
    </lineage>
</organism>
<accession>A0A2L2XP13</accession>
<reference evidence="2" key="1">
    <citation type="submission" date="2018-02" db="EMBL/GenBank/DDBJ databases">
        <title>Genome sequence of Desulfocucumis palustris strain NAW-5.</title>
        <authorList>
            <person name="Watanabe M."/>
            <person name="Kojima H."/>
            <person name="Fukui M."/>
        </authorList>
    </citation>
    <scope>NUCLEOTIDE SEQUENCE [LARGE SCALE GENOMIC DNA]</scope>
    <source>
        <strain evidence="2">NAW-5</strain>
    </source>
</reference>